<evidence type="ECO:0000313" key="2">
    <source>
        <dbReference type="EMBL" id="EIJ34675.1"/>
    </source>
</evidence>
<protein>
    <submittedName>
        <fullName evidence="2">Rhodanese-like protein</fullName>
    </submittedName>
</protein>
<sequence length="105" mass="12140">MRQWTPQELADNLKNPLQPLQILDVREQWEYDIAHLPGSYLMPLGQLVHKMGELDTSITWVVVCHHGIRSAHACYYLERNGLNVINLSGGLDRWAKEVDLDMPLY</sequence>
<dbReference type="EMBL" id="JH651384">
    <property type="protein sequence ID" value="EIJ34675.1"/>
    <property type="molecule type" value="Genomic_DNA"/>
</dbReference>
<dbReference type="AlphaFoldDB" id="A0A656HI23"/>
<dbReference type="InterPro" id="IPR050229">
    <property type="entry name" value="GlpE_sulfurtransferase"/>
</dbReference>
<reference evidence="3" key="1">
    <citation type="journal article" date="2011" name="Stand. Genomic Sci.">
        <title>Genome sequence of the filamentous, gliding Thiothrix nivea neotype strain (JP2(T)).</title>
        <authorList>
            <person name="Lapidus A."/>
            <person name="Nolan M."/>
            <person name="Lucas S."/>
            <person name="Glavina Del Rio T."/>
            <person name="Tice H."/>
            <person name="Cheng J.F."/>
            <person name="Tapia R."/>
            <person name="Han C."/>
            <person name="Goodwin L."/>
            <person name="Pitluck S."/>
            <person name="Liolios K."/>
            <person name="Pagani I."/>
            <person name="Ivanova N."/>
            <person name="Huntemann M."/>
            <person name="Mavromatis K."/>
            <person name="Mikhailova N."/>
            <person name="Pati A."/>
            <person name="Chen A."/>
            <person name="Palaniappan K."/>
            <person name="Land M."/>
            <person name="Brambilla E.M."/>
            <person name="Rohde M."/>
            <person name="Abt B."/>
            <person name="Verbarg S."/>
            <person name="Goker M."/>
            <person name="Bristow J."/>
            <person name="Eisen J.A."/>
            <person name="Markowitz V."/>
            <person name="Hugenholtz P."/>
            <person name="Kyrpides N.C."/>
            <person name="Klenk H.P."/>
            <person name="Woyke T."/>
        </authorList>
    </citation>
    <scope>NUCLEOTIDE SEQUENCE [LARGE SCALE GENOMIC DNA]</scope>
    <source>
        <strain evidence="3">ATCC 35100 / DSM 5205 / JP2</strain>
    </source>
</reference>
<organism evidence="2 3">
    <name type="scientific">Thiothrix nivea (strain ATCC 35100 / DSM 5205 / JP2)</name>
    <dbReference type="NCBI Taxonomy" id="870187"/>
    <lineage>
        <taxon>Bacteria</taxon>
        <taxon>Pseudomonadati</taxon>
        <taxon>Pseudomonadota</taxon>
        <taxon>Gammaproteobacteria</taxon>
        <taxon>Thiotrichales</taxon>
        <taxon>Thiotrichaceae</taxon>
        <taxon>Thiothrix</taxon>
    </lineage>
</organism>
<dbReference type="PANTHER" id="PTHR43031:SF17">
    <property type="entry name" value="SULFURTRANSFERASE YTWF-RELATED"/>
    <property type="match status" value="1"/>
</dbReference>
<dbReference type="PROSITE" id="PS50206">
    <property type="entry name" value="RHODANESE_3"/>
    <property type="match status" value="1"/>
</dbReference>
<name>A0A656HI23_THINJ</name>
<feature type="domain" description="Rhodanese" evidence="1">
    <location>
        <begin position="16"/>
        <end position="103"/>
    </location>
</feature>
<dbReference type="Gene3D" id="3.40.250.10">
    <property type="entry name" value="Rhodanese-like domain"/>
    <property type="match status" value="1"/>
</dbReference>
<dbReference type="SUPFAM" id="SSF52821">
    <property type="entry name" value="Rhodanese/Cell cycle control phosphatase"/>
    <property type="match status" value="1"/>
</dbReference>
<dbReference type="Pfam" id="PF00581">
    <property type="entry name" value="Rhodanese"/>
    <property type="match status" value="1"/>
</dbReference>
<dbReference type="RefSeq" id="WP_002708601.1">
    <property type="nucleotide sequence ID" value="NZ_JH651384.1"/>
</dbReference>
<keyword evidence="3" id="KW-1185">Reference proteome</keyword>
<evidence type="ECO:0000259" key="1">
    <source>
        <dbReference type="PROSITE" id="PS50206"/>
    </source>
</evidence>
<dbReference type="InterPro" id="IPR036873">
    <property type="entry name" value="Rhodanese-like_dom_sf"/>
</dbReference>
<dbReference type="SMART" id="SM00450">
    <property type="entry name" value="RHOD"/>
    <property type="match status" value="1"/>
</dbReference>
<evidence type="ECO:0000313" key="3">
    <source>
        <dbReference type="Proteomes" id="UP000005317"/>
    </source>
</evidence>
<dbReference type="Proteomes" id="UP000005317">
    <property type="component" value="Unassembled WGS sequence"/>
</dbReference>
<accession>A0A656HI23</accession>
<dbReference type="OrthoDB" id="9811849at2"/>
<dbReference type="InterPro" id="IPR001763">
    <property type="entry name" value="Rhodanese-like_dom"/>
</dbReference>
<dbReference type="PANTHER" id="PTHR43031">
    <property type="entry name" value="FAD-DEPENDENT OXIDOREDUCTASE"/>
    <property type="match status" value="1"/>
</dbReference>
<proteinExistence type="predicted"/>
<gene>
    <name evidence="2" type="ORF">Thini_2103</name>
</gene>